<dbReference type="EMBL" id="CP001034">
    <property type="protein sequence ID" value="ACB84328.1"/>
    <property type="molecule type" value="Genomic_DNA"/>
</dbReference>
<evidence type="ECO:0000259" key="1">
    <source>
        <dbReference type="Pfam" id="PF13847"/>
    </source>
</evidence>
<name>B2A7D4_NATTJ</name>
<dbReference type="InterPro" id="IPR029063">
    <property type="entry name" value="SAM-dependent_MTases_sf"/>
</dbReference>
<dbReference type="InterPro" id="IPR025714">
    <property type="entry name" value="Methyltranfer_dom"/>
</dbReference>
<evidence type="ECO:0000313" key="3">
    <source>
        <dbReference type="Proteomes" id="UP000001683"/>
    </source>
</evidence>
<protein>
    <recommendedName>
        <fullName evidence="1">Methyltransferase domain-containing protein</fullName>
    </recommendedName>
</protein>
<dbReference type="KEGG" id="nth:Nther_0738"/>
<dbReference type="RefSeq" id="WP_012447211.1">
    <property type="nucleotide sequence ID" value="NC_010718.1"/>
</dbReference>
<dbReference type="HOGENOM" id="CLU_115325_0_0_9"/>
<feature type="domain" description="Methyltransferase" evidence="1">
    <location>
        <begin position="46"/>
        <end position="159"/>
    </location>
</feature>
<proteinExistence type="predicted"/>
<dbReference type="InParanoid" id="B2A7D4"/>
<evidence type="ECO:0000313" key="2">
    <source>
        <dbReference type="EMBL" id="ACB84328.1"/>
    </source>
</evidence>
<gene>
    <name evidence="2" type="ordered locus">Nther_0738</name>
</gene>
<dbReference type="CDD" id="cd02440">
    <property type="entry name" value="AdoMet_MTases"/>
    <property type="match status" value="1"/>
</dbReference>
<keyword evidence="3" id="KW-1185">Reference proteome</keyword>
<dbReference type="eggNOG" id="COG1063">
    <property type="taxonomic scope" value="Bacteria"/>
</dbReference>
<dbReference type="SUPFAM" id="SSF53335">
    <property type="entry name" value="S-adenosyl-L-methionine-dependent methyltransferases"/>
    <property type="match status" value="1"/>
</dbReference>
<dbReference type="AlphaFoldDB" id="B2A7D4"/>
<accession>B2A7D4</accession>
<organism evidence="2 3">
    <name type="scientific">Natranaerobius thermophilus (strain ATCC BAA-1301 / DSM 18059 / JW/NM-WN-LF)</name>
    <dbReference type="NCBI Taxonomy" id="457570"/>
    <lineage>
        <taxon>Bacteria</taxon>
        <taxon>Bacillati</taxon>
        <taxon>Bacillota</taxon>
        <taxon>Clostridia</taxon>
        <taxon>Natranaerobiales</taxon>
        <taxon>Natranaerobiaceae</taxon>
        <taxon>Natranaerobius</taxon>
    </lineage>
</organism>
<dbReference type="Gene3D" id="3.40.50.150">
    <property type="entry name" value="Vaccinia Virus protein VP39"/>
    <property type="match status" value="1"/>
</dbReference>
<sequence>MELKHNSTKLFGSLEKISCLLFPCYHFYCYLYKSVVKNEIKLGQITSEDKVLNIGCGAIPFTAIHIAKLTGAEVIAVDRDLDTIEKAKYYLNYYYKDLNISFKQSDASIDVPNSFDVAIVALQVNNKASVFENLYSKSKEGGRLIFREPPMVFQKIYDSLPTYYKATDKVEQRVKTIRGSILYNT</sequence>
<reference evidence="2 3" key="1">
    <citation type="submission" date="2008-04" db="EMBL/GenBank/DDBJ databases">
        <title>Complete sequence of chromosome of Natranaerobius thermophilus JW/NM-WN-LF.</title>
        <authorList>
            <consortium name="US DOE Joint Genome Institute"/>
            <person name="Copeland A."/>
            <person name="Lucas S."/>
            <person name="Lapidus A."/>
            <person name="Glavina del Rio T."/>
            <person name="Dalin E."/>
            <person name="Tice H."/>
            <person name="Bruce D."/>
            <person name="Goodwin L."/>
            <person name="Pitluck S."/>
            <person name="Chertkov O."/>
            <person name="Brettin T."/>
            <person name="Detter J.C."/>
            <person name="Han C."/>
            <person name="Kuske C.R."/>
            <person name="Schmutz J."/>
            <person name="Larimer F."/>
            <person name="Land M."/>
            <person name="Hauser L."/>
            <person name="Kyrpides N."/>
            <person name="Lykidis A."/>
            <person name="Mesbah N.M."/>
            <person name="Wiegel J."/>
        </authorList>
    </citation>
    <scope>NUCLEOTIDE SEQUENCE [LARGE SCALE GENOMIC DNA]</scope>
    <source>
        <strain evidence="3">ATCC BAA-1301 / DSM 18059 / JW/NM-WN-LF</strain>
    </source>
</reference>
<dbReference type="Pfam" id="PF13847">
    <property type="entry name" value="Methyltransf_31"/>
    <property type="match status" value="1"/>
</dbReference>
<reference evidence="2 3" key="2">
    <citation type="journal article" date="2011" name="J. Bacteriol.">
        <title>Complete genome sequence of the anaerobic, halophilic alkalithermophile Natranaerobius thermophilus JW/NM-WN-LF.</title>
        <authorList>
            <person name="Zhao B."/>
            <person name="Mesbah N.M."/>
            <person name="Dalin E."/>
            <person name="Goodwin L."/>
            <person name="Nolan M."/>
            <person name="Pitluck S."/>
            <person name="Chertkov O."/>
            <person name="Brettin T.S."/>
            <person name="Han J."/>
            <person name="Larimer F.W."/>
            <person name="Land M.L."/>
            <person name="Hauser L."/>
            <person name="Kyrpides N."/>
            <person name="Wiegel J."/>
        </authorList>
    </citation>
    <scope>NUCLEOTIDE SEQUENCE [LARGE SCALE GENOMIC DNA]</scope>
    <source>
        <strain evidence="3">ATCC BAA-1301 / DSM 18059 / JW/NM-WN-LF</strain>
    </source>
</reference>
<dbReference type="Proteomes" id="UP000001683">
    <property type="component" value="Chromosome"/>
</dbReference>
<dbReference type="STRING" id="457570.Nther_0738"/>
<dbReference type="OrthoDB" id="1956540at2"/>